<dbReference type="Proteomes" id="UP001595880">
    <property type="component" value="Unassembled WGS sequence"/>
</dbReference>
<keyword evidence="1" id="KW-0472">Membrane</keyword>
<evidence type="ECO:0000313" key="2">
    <source>
        <dbReference type="EMBL" id="MFC4387169.1"/>
    </source>
</evidence>
<proteinExistence type="predicted"/>
<keyword evidence="1" id="KW-1133">Transmembrane helix</keyword>
<keyword evidence="1" id="KW-0812">Transmembrane</keyword>
<name>A0ABV8VU24_9BACI</name>
<dbReference type="EMBL" id="JBHSDV010000001">
    <property type="protein sequence ID" value="MFC4387169.1"/>
    <property type="molecule type" value="Genomic_DNA"/>
</dbReference>
<accession>A0ABV8VU24</accession>
<keyword evidence="3" id="KW-1185">Reference proteome</keyword>
<dbReference type="RefSeq" id="WP_390196609.1">
    <property type="nucleotide sequence ID" value="NZ_JBHSDV010000001.1"/>
</dbReference>
<protein>
    <recommendedName>
        <fullName evidence="4">CcoQ/FixQ family Cbb3-type cytochrome c oxidase assembly chaperone</fullName>
    </recommendedName>
</protein>
<evidence type="ECO:0008006" key="4">
    <source>
        <dbReference type="Google" id="ProtNLM"/>
    </source>
</evidence>
<evidence type="ECO:0000256" key="1">
    <source>
        <dbReference type="SAM" id="Phobius"/>
    </source>
</evidence>
<organism evidence="2 3">
    <name type="scientific">Gracilibacillus marinus</name>
    <dbReference type="NCBI Taxonomy" id="630535"/>
    <lineage>
        <taxon>Bacteria</taxon>
        <taxon>Bacillati</taxon>
        <taxon>Bacillota</taxon>
        <taxon>Bacilli</taxon>
        <taxon>Bacillales</taxon>
        <taxon>Bacillaceae</taxon>
        <taxon>Gracilibacillus</taxon>
    </lineage>
</organism>
<comment type="caution">
    <text evidence="2">The sequence shown here is derived from an EMBL/GenBank/DDBJ whole genome shotgun (WGS) entry which is preliminary data.</text>
</comment>
<reference evidence="3" key="1">
    <citation type="journal article" date="2019" name="Int. J. Syst. Evol. Microbiol.">
        <title>The Global Catalogue of Microorganisms (GCM) 10K type strain sequencing project: providing services to taxonomists for standard genome sequencing and annotation.</title>
        <authorList>
            <consortium name="The Broad Institute Genomics Platform"/>
            <consortium name="The Broad Institute Genome Sequencing Center for Infectious Disease"/>
            <person name="Wu L."/>
            <person name="Ma J."/>
        </authorList>
    </citation>
    <scope>NUCLEOTIDE SEQUENCE [LARGE SCALE GENOMIC DNA]</scope>
    <source>
        <strain evidence="3">KACC 14058</strain>
    </source>
</reference>
<evidence type="ECO:0000313" key="3">
    <source>
        <dbReference type="Proteomes" id="UP001595880"/>
    </source>
</evidence>
<sequence>MIEKVVIQMMEFLYFPEDKADYIPAAISLFFFVVAAIAAMYFFIKYSKKEEKKWEQQIDFNEDRKNN</sequence>
<feature type="transmembrane region" description="Helical" evidence="1">
    <location>
        <begin position="22"/>
        <end position="44"/>
    </location>
</feature>
<gene>
    <name evidence="2" type="ORF">ACFOZ1_05030</name>
</gene>